<name>A0A4Z1K3I0_9HELO</name>
<dbReference type="EMBL" id="PQXM01000007">
    <property type="protein sequence ID" value="TGO80445.1"/>
    <property type="molecule type" value="Genomic_DNA"/>
</dbReference>
<evidence type="ECO:0000313" key="2">
    <source>
        <dbReference type="Proteomes" id="UP000297229"/>
    </source>
</evidence>
<accession>A0A4Z1K3I0</accession>
<reference evidence="1 2" key="1">
    <citation type="submission" date="2017-12" db="EMBL/GenBank/DDBJ databases">
        <title>Comparative genomics of Botrytis spp.</title>
        <authorList>
            <person name="Valero-Jimenez C.A."/>
            <person name="Tapia P."/>
            <person name="Veloso J."/>
            <person name="Silva-Moreno E."/>
            <person name="Staats M."/>
            <person name="Valdes J.H."/>
            <person name="Van Kan J.A.L."/>
        </authorList>
    </citation>
    <scope>NUCLEOTIDE SEQUENCE [LARGE SCALE GENOMIC DNA]</scope>
    <source>
        <strain evidence="1 2">Be9601</strain>
    </source>
</reference>
<sequence>MAAKREILLKFDVEPSKLIRWPSEPILVAKSRTRAVPFSQKPAQAPSPNLTYTNRHVVLRGTKAVTEQLSTTQRNSNNLIIVRIASISESTVRSCGRMYQKKPNIGSTMCLLVHPGTEEGTFKRFIAMGNAYYRTGLSVSFSNMKLSTV</sequence>
<dbReference type="AlphaFoldDB" id="A0A4Z1K3I0"/>
<comment type="caution">
    <text evidence="1">The sequence shown here is derived from an EMBL/GenBank/DDBJ whole genome shotgun (WGS) entry which is preliminary data.</text>
</comment>
<gene>
    <name evidence="1" type="ORF">BELL_0007g00360</name>
</gene>
<proteinExistence type="predicted"/>
<evidence type="ECO:0000313" key="1">
    <source>
        <dbReference type="EMBL" id="TGO80445.1"/>
    </source>
</evidence>
<organism evidence="1 2">
    <name type="scientific">Botrytis elliptica</name>
    <dbReference type="NCBI Taxonomy" id="278938"/>
    <lineage>
        <taxon>Eukaryota</taxon>
        <taxon>Fungi</taxon>
        <taxon>Dikarya</taxon>
        <taxon>Ascomycota</taxon>
        <taxon>Pezizomycotina</taxon>
        <taxon>Leotiomycetes</taxon>
        <taxon>Helotiales</taxon>
        <taxon>Sclerotiniaceae</taxon>
        <taxon>Botrytis</taxon>
    </lineage>
</organism>
<protein>
    <submittedName>
        <fullName evidence="1">Uncharacterized protein</fullName>
    </submittedName>
</protein>
<dbReference type="Proteomes" id="UP000297229">
    <property type="component" value="Unassembled WGS sequence"/>
</dbReference>
<keyword evidence="2" id="KW-1185">Reference proteome</keyword>